<feature type="non-terminal residue" evidence="1">
    <location>
        <position position="117"/>
    </location>
</feature>
<protein>
    <submittedName>
        <fullName evidence="1">Uncharacterized protein</fullName>
    </submittedName>
</protein>
<organism evidence="1">
    <name type="scientific">Pinus taeda</name>
    <name type="common">Loblolly pine</name>
    <dbReference type="NCBI Taxonomy" id="3352"/>
    <lineage>
        <taxon>Eukaryota</taxon>
        <taxon>Viridiplantae</taxon>
        <taxon>Streptophyta</taxon>
        <taxon>Embryophyta</taxon>
        <taxon>Tracheophyta</taxon>
        <taxon>Spermatophyta</taxon>
        <taxon>Pinopsida</taxon>
        <taxon>Pinidae</taxon>
        <taxon>Conifers I</taxon>
        <taxon>Pinales</taxon>
        <taxon>Pinaceae</taxon>
        <taxon>Pinus</taxon>
        <taxon>Pinus subgen. Pinus</taxon>
    </lineage>
</organism>
<dbReference type="EMBL" id="JQ022760">
    <property type="protein sequence ID" value="AEX13479.1"/>
    <property type="molecule type" value="Genomic_DNA"/>
</dbReference>
<sequence>VVEEVETVTDSRGRGVSSKMDASEASYFINAVFPNLQHLEIEFCDRLVEVGALPTTLQSLKILHCEMLEELPNMQTLLSLEKLTTTRCRKLKRIHGLGQLTKLQYLHVLGCSELEEL</sequence>
<evidence type="ECO:0000313" key="1">
    <source>
        <dbReference type="EMBL" id="AEX13479.1"/>
    </source>
</evidence>
<dbReference type="PANTHER" id="PTHR36766">
    <property type="entry name" value="PLANT BROAD-SPECTRUM MILDEW RESISTANCE PROTEIN RPW8"/>
    <property type="match status" value="1"/>
</dbReference>
<name>K7NMU7_PINTA</name>
<reference evidence="1" key="1">
    <citation type="submission" date="2011-11" db="EMBL/GenBank/DDBJ databases">
        <title>Nucleotide Diversity and Divergence in the Loblolly Pine Gene Space.</title>
        <authorList>
            <person name="Neale D.B."/>
            <person name="Wegrzyn J.L."/>
            <person name="Lee J.M."/>
            <person name="Eckert A.J."/>
            <person name="Liechty J.D."/>
            <person name="Stevens K.A."/>
            <person name="Langley C.H."/>
        </authorList>
    </citation>
    <scope>NUCLEOTIDE SEQUENCE</scope>
    <source>
        <strain evidence="1">4123</strain>
        <tissue evidence="1">Megagametophyte</tissue>
    </source>
</reference>
<dbReference type="Gene3D" id="3.80.10.10">
    <property type="entry name" value="Ribonuclease Inhibitor"/>
    <property type="match status" value="1"/>
</dbReference>
<dbReference type="PANTHER" id="PTHR36766:SF64">
    <property type="entry name" value="OS12G0206100 PROTEIN"/>
    <property type="match status" value="1"/>
</dbReference>
<dbReference type="SUPFAM" id="SSF52058">
    <property type="entry name" value="L domain-like"/>
    <property type="match status" value="1"/>
</dbReference>
<feature type="non-terminal residue" evidence="1">
    <location>
        <position position="1"/>
    </location>
</feature>
<accession>K7NMU7</accession>
<dbReference type="AlphaFoldDB" id="K7NMU7"/>
<proteinExistence type="predicted"/>
<dbReference type="InterPro" id="IPR032675">
    <property type="entry name" value="LRR_dom_sf"/>
</dbReference>
<gene>
    <name evidence="1" type="ORF">UMN_98A_01</name>
</gene>